<keyword evidence="2" id="KW-1185">Reference proteome</keyword>
<organism evidence="1 2">
    <name type="scientific">Symbiodinium microadriaticum</name>
    <name type="common">Dinoflagellate</name>
    <name type="synonym">Zooxanthella microadriatica</name>
    <dbReference type="NCBI Taxonomy" id="2951"/>
    <lineage>
        <taxon>Eukaryota</taxon>
        <taxon>Sar</taxon>
        <taxon>Alveolata</taxon>
        <taxon>Dinophyceae</taxon>
        <taxon>Suessiales</taxon>
        <taxon>Symbiodiniaceae</taxon>
        <taxon>Symbiodinium</taxon>
    </lineage>
</organism>
<evidence type="ECO:0000313" key="1">
    <source>
        <dbReference type="EMBL" id="OLP76878.1"/>
    </source>
</evidence>
<reference evidence="1 2" key="1">
    <citation type="submission" date="2016-02" db="EMBL/GenBank/DDBJ databases">
        <title>Genome analysis of coral dinoflagellate symbionts highlights evolutionary adaptations to a symbiotic lifestyle.</title>
        <authorList>
            <person name="Aranda M."/>
            <person name="Li Y."/>
            <person name="Liew Y.J."/>
            <person name="Baumgarten S."/>
            <person name="Simakov O."/>
            <person name="Wilson M."/>
            <person name="Piel J."/>
            <person name="Ashoor H."/>
            <person name="Bougouffa S."/>
            <person name="Bajic V.B."/>
            <person name="Ryu T."/>
            <person name="Ravasi T."/>
            <person name="Bayer T."/>
            <person name="Micklem G."/>
            <person name="Kim H."/>
            <person name="Bhak J."/>
            <person name="Lajeunesse T.C."/>
            <person name="Voolstra C.R."/>
        </authorList>
    </citation>
    <scope>NUCLEOTIDE SEQUENCE [LARGE SCALE GENOMIC DNA]</scope>
    <source>
        <strain evidence="1 2">CCMP2467</strain>
    </source>
</reference>
<comment type="caution">
    <text evidence="1">The sequence shown here is derived from an EMBL/GenBank/DDBJ whole genome shotgun (WGS) entry which is preliminary data.</text>
</comment>
<accession>A0A1Q9C1S7</accession>
<sequence>MAGVLDNKSMESSVYGVGEKKIDRDVELSSHNIEVQNVLQRAAEDWRGFSFVPSNWGDRVGEADRQMELIGSAEVSARCEETAASRIEADFTTGTLPLGSLRPEPYKQLLDAQHLVTPTQQEAALTEYYSFLLDCQPTRLEKAPGLMASANTMLALPVGIPVATLEYRESLLGRVVAFVRCFHLFPGIQWQKVSPLGRDVIPHLRRAFLGVAIHDTAASLSLLFSKIHELPGVKAGQFVSILRYQDRDFWIGAILQAFEEHVEGHAHRASDLPVYIGAQTGQLCGFDFQVNVPIAAAVCALAYLAEVFPTPDSPFRHDYHKMGKGAPTQVLLDKWRANLPSSLTSETLQTIEEAVLEEDTDDEPEPMDFSLYRAASAEAILAIDLHRDFVVPDIGQVAYEALTKKGPKCQPASPQKTGSDWKLDDWALRDGLSGNRRRQLNDLSPCWYALYDFHSKRHLPIPYQVFEQQYSSEERSVVSKGQKMMAVGYAFFQRCPLSVHSTASLSTSTRSASSAGASSSRTTWKPSIFPESFSEGFFVKLRRPYNTA</sequence>
<dbReference type="AlphaFoldDB" id="A0A1Q9C1S7"/>
<protein>
    <submittedName>
        <fullName evidence="1">Uncharacterized protein</fullName>
    </submittedName>
</protein>
<evidence type="ECO:0000313" key="2">
    <source>
        <dbReference type="Proteomes" id="UP000186817"/>
    </source>
</evidence>
<dbReference type="Proteomes" id="UP000186817">
    <property type="component" value="Unassembled WGS sequence"/>
</dbReference>
<gene>
    <name evidence="1" type="ORF">AK812_SmicGene43137</name>
</gene>
<name>A0A1Q9C1S7_SYMMI</name>
<dbReference type="EMBL" id="LSRX01001895">
    <property type="protein sequence ID" value="OLP76878.1"/>
    <property type="molecule type" value="Genomic_DNA"/>
</dbReference>
<dbReference type="OrthoDB" id="10398235at2759"/>
<proteinExistence type="predicted"/>